<dbReference type="RefSeq" id="WP_148956432.1">
    <property type="nucleotide sequence ID" value="NZ_QSND01000002.1"/>
</dbReference>
<accession>A0A5M8RRD0</accession>
<sequence>MTEMPDRIVLFDGVCNFCDGAVQFIIKHDPKGLFSFASLQSDIGGELLKHSQLPTDHFDSFILIKEGRVYQKSSAALHVLKSLPGLWRAAAVFLIIPRPLRDAVYSLIAKNRYKWFGQKNECMIPDPDIRKRFLS</sequence>
<protein>
    <submittedName>
        <fullName evidence="1">Thiol-disulfide oxidoreductase DCC family protein</fullName>
    </submittedName>
</protein>
<dbReference type="InterPro" id="IPR007263">
    <property type="entry name" value="DCC1-like"/>
</dbReference>
<dbReference type="InterPro" id="IPR052927">
    <property type="entry name" value="DCC_oxidoreductase"/>
</dbReference>
<evidence type="ECO:0000313" key="2">
    <source>
        <dbReference type="Proteomes" id="UP000324326"/>
    </source>
</evidence>
<dbReference type="PANTHER" id="PTHR33639:SF2">
    <property type="entry name" value="DUF393 DOMAIN-CONTAINING PROTEIN"/>
    <property type="match status" value="1"/>
</dbReference>
<reference evidence="1 2" key="1">
    <citation type="submission" date="2018-08" db="EMBL/GenBank/DDBJ databases">
        <title>Bacillus phenotypic plasticity.</title>
        <authorList>
            <person name="Hurtado E."/>
        </authorList>
    </citation>
    <scope>NUCLEOTIDE SEQUENCE [LARGE SCALE GENOMIC DNA]</scope>
    <source>
        <strain evidence="1 2">427</strain>
    </source>
</reference>
<organism evidence="1 2">
    <name type="scientific">Bacillus swezeyi</name>
    <dbReference type="NCBI Taxonomy" id="1925020"/>
    <lineage>
        <taxon>Bacteria</taxon>
        <taxon>Bacillati</taxon>
        <taxon>Bacillota</taxon>
        <taxon>Bacilli</taxon>
        <taxon>Bacillales</taxon>
        <taxon>Bacillaceae</taxon>
        <taxon>Bacillus</taxon>
    </lineage>
</organism>
<name>A0A5M8RRD0_9BACI</name>
<proteinExistence type="predicted"/>
<dbReference type="Proteomes" id="UP000324326">
    <property type="component" value="Unassembled WGS sequence"/>
</dbReference>
<dbReference type="EMBL" id="QSND01000002">
    <property type="protein sequence ID" value="KAA6450451.1"/>
    <property type="molecule type" value="Genomic_DNA"/>
</dbReference>
<comment type="caution">
    <text evidence="1">The sequence shown here is derived from an EMBL/GenBank/DDBJ whole genome shotgun (WGS) entry which is preliminary data.</text>
</comment>
<dbReference type="AlphaFoldDB" id="A0A5M8RRD0"/>
<dbReference type="Pfam" id="PF04134">
    <property type="entry name" value="DCC1-like"/>
    <property type="match status" value="1"/>
</dbReference>
<dbReference type="STRING" id="1925020.BTA30_15205"/>
<evidence type="ECO:0000313" key="1">
    <source>
        <dbReference type="EMBL" id="KAA6450451.1"/>
    </source>
</evidence>
<gene>
    <name evidence="1" type="ORF">DX927_06135</name>
</gene>
<dbReference type="GO" id="GO:0015035">
    <property type="term" value="F:protein-disulfide reductase activity"/>
    <property type="evidence" value="ECO:0007669"/>
    <property type="project" value="InterPro"/>
</dbReference>
<dbReference type="PANTHER" id="PTHR33639">
    <property type="entry name" value="THIOL-DISULFIDE OXIDOREDUCTASE DCC"/>
    <property type="match status" value="1"/>
</dbReference>